<organism evidence="2 3">
    <name type="scientific">Sphingobacterium multivorum</name>
    <dbReference type="NCBI Taxonomy" id="28454"/>
    <lineage>
        <taxon>Bacteria</taxon>
        <taxon>Pseudomonadati</taxon>
        <taxon>Bacteroidota</taxon>
        <taxon>Sphingobacteriia</taxon>
        <taxon>Sphingobacteriales</taxon>
        <taxon>Sphingobacteriaceae</taxon>
        <taxon>Sphingobacterium</taxon>
    </lineage>
</organism>
<evidence type="ECO:0000313" key="3">
    <source>
        <dbReference type="Proteomes" id="UP000432350"/>
    </source>
</evidence>
<sequence length="488" mass="56192">MLRNYILWLLQFIFVSCTSSVTSTKSNIPKEIQGDRRLESYYTFIDTNMSGLFHLSENGDVKKDSGNVSEEIILKNIKLAYQSSKDLLDQRIISESVFKEFVLPYRLNDSPIHDWRSYIWNIQKRRKIDGINSIGTLIDSCNSINNKLKIGFKFDLKNTYEDTLTINKILDNKSGSCVTMANYAGYVFRALGIPVAIDFTPAWGNTPGGHVWNALITSDSSSIPFLGAEANIGGYEPFYLFKMGDDSIKSTYKLPGKIYRRTYSVQKGTSYYKFDNQRNFLPMTVNSRMIDVTDQYFKVSDIILPLNRIKGNPNLLYISNYNNGKFVPVMAVERSKSYIFSKMNRNLLYYVSTYQENKDNTNEFPLFLDESGHSIFLYANFARRISITLDRTQSPEADQMDVLKNGWEVEECTRIANGKINSPPIPGKEYKLYFWDKKWVLGDKKLVGPSGSLIFDNIPTGTMYLLCEKEPTEKERPFILYKDKIKWV</sequence>
<dbReference type="EMBL" id="CABWMV010000001">
    <property type="protein sequence ID" value="VXC30588.1"/>
    <property type="molecule type" value="Genomic_DNA"/>
</dbReference>
<dbReference type="SUPFAM" id="SSF54001">
    <property type="entry name" value="Cysteine proteinases"/>
    <property type="match status" value="1"/>
</dbReference>
<accession>A0A653XKL3</accession>
<dbReference type="PANTHER" id="PTHR35532:SF5">
    <property type="entry name" value="CARBOHYDRATE-BINDING DOMAIN-CONTAINING PROTEIN"/>
    <property type="match status" value="1"/>
</dbReference>
<reference evidence="2 3" key="1">
    <citation type="submission" date="2019-10" db="EMBL/GenBank/DDBJ databases">
        <authorList>
            <person name="Karimi E."/>
        </authorList>
    </citation>
    <scope>NUCLEOTIDE SEQUENCE [LARGE SCALE GENOMIC DNA]</scope>
    <source>
        <strain evidence="2">Sphingobacterium sp. 8BC</strain>
    </source>
</reference>
<gene>
    <name evidence="2" type="ORF">SPHINGO8BC_10046</name>
</gene>
<dbReference type="PANTHER" id="PTHR35532">
    <property type="entry name" value="SIMILAR TO POLYHYDROXYALKANOATE DEPOLYMERASE"/>
    <property type="match status" value="1"/>
</dbReference>
<protein>
    <recommendedName>
        <fullName evidence="1">Transglutaminase-like domain-containing protein</fullName>
    </recommendedName>
</protein>
<dbReference type="Pfam" id="PF01841">
    <property type="entry name" value="Transglut_core"/>
    <property type="match status" value="1"/>
</dbReference>
<dbReference type="Proteomes" id="UP000432350">
    <property type="component" value="Unassembled WGS sequence"/>
</dbReference>
<dbReference type="PROSITE" id="PS51257">
    <property type="entry name" value="PROKAR_LIPOPROTEIN"/>
    <property type="match status" value="1"/>
</dbReference>
<dbReference type="InterPro" id="IPR038765">
    <property type="entry name" value="Papain-like_cys_pep_sf"/>
</dbReference>
<evidence type="ECO:0000259" key="1">
    <source>
        <dbReference type="Pfam" id="PF01841"/>
    </source>
</evidence>
<feature type="domain" description="Transglutaminase-like" evidence="1">
    <location>
        <begin position="139"/>
        <end position="217"/>
    </location>
</feature>
<dbReference type="InterPro" id="IPR002931">
    <property type="entry name" value="Transglutaminase-like"/>
</dbReference>
<name>A0A653XKL3_SPHMU</name>
<evidence type="ECO:0000313" key="2">
    <source>
        <dbReference type="EMBL" id="VXC30588.1"/>
    </source>
</evidence>
<dbReference type="RefSeq" id="WP_070562426.1">
    <property type="nucleotide sequence ID" value="NZ_DAIQJZ010000049.1"/>
</dbReference>
<proteinExistence type="predicted"/>
<dbReference type="AlphaFoldDB" id="A0A653XKL3"/>